<evidence type="ECO:0000256" key="6">
    <source>
        <dbReference type="ARBA" id="ARBA00037968"/>
    </source>
</evidence>
<organism evidence="9 10">
    <name type="scientific">Cephalotrichum gorgonifer</name>
    <dbReference type="NCBI Taxonomy" id="2041049"/>
    <lineage>
        <taxon>Eukaryota</taxon>
        <taxon>Fungi</taxon>
        <taxon>Dikarya</taxon>
        <taxon>Ascomycota</taxon>
        <taxon>Pezizomycotina</taxon>
        <taxon>Sordariomycetes</taxon>
        <taxon>Hypocreomycetidae</taxon>
        <taxon>Microascales</taxon>
        <taxon>Microascaceae</taxon>
        <taxon>Cephalotrichum</taxon>
    </lineage>
</organism>
<sequence>MDRSRLAEEFEKHRKIIASLYLHYGLQYTMEFMESSYQLLAGRDEYAYWLGSRWGVYRNAPRGYPALRLPSLETKQTRQHADLDSLDDYIATHARAKTTIEGDTSAASIYSLDFRPVGHSIPYIQSFSDQLYGDCASILTDPEEYGVSPEYLERALKEFASRLHAESSNLFQWEVAVNLRKARRAIVKQVLQASLAYGHCSDFDGDAESSDGANTCEPFHKDPPSTSHWLNGVVDASPAGAPISPDMNITEDIPSLMEDGPLFSFPKQFVTESNAYRWLVAKIRQRRLLSDENRHPVSGIGTMILSNLQSRPCFRRMSRGRPDSTVRLTFELDWDPWSVLAGYDGGRMPPFEDVLCLTGTFDESQATTVAEYMTQTWPQTYGPVLEFVRGLVSSVKGQECYYPASKASEQNRHALDSIYTRRQSTLQLRGNIHGKSRFIIEAIGNLYIVAEVGDQLGWLASTLRYPGPTDKRRIIAITPHVVDIRMEPRDDSWSSTHVTASCRIVFDSEHLTYERAMKTPQGACWASYFWNAILVSGYPILSRTDPGTGLEVSLHVMASLTRADHVVQWRERVVMKGFSSLVVVARATAKMVVWHLLVSQSPEERISYIDLNLDKLLHDTPEGFSLRSLEGHATAELDVKSSGLQIAPGVTVIDRLYLEAGSTFVAGLNICLNKKQQPLRIGRERDYPSYLNWVRDQPLVFYDVPDRRAWLVDGASAPLYLVRIWLYRNANDLDSVYTWVFDPNKFKDTWDGCTPHQAALKTLGCEGNLDLDLYAVRGDPLPDGVSLPKTLDPRKHITGVDILDIITPDGEVYPRICALETRGQGWSDLVSEIKIPAIFGRGFGDLIRPGDPSAVCRHWKSVPTQKDYMTVTVSTLHMVYERRLARMVPDLNVGELTRKIVWQSVNEPLKPCKCATGKPAVVSYHLDPVQHLLPPRKKFRTRSLTTSPKKPVDVMKLDKTGAVIFGHRPILRFGRGSKYVGVGNAVGREDESSAVDSSSTIFWGDASKEEKRLIRKLDFFILTFCCFAFFFNQLDRAAFANAYVAGLKEDLNLEGNQYNILLSMASAGMLIGQIPHGIIIHKVRPRIWLSSMVIVWAGFTMLSAACKTFSQLCAVRFFMGFAEASTYVGSIYIMGSWYKANELAKRTAMFTVSGQVGKMFAGAMMAAIHESMHGRAGLDGWQWVFIIDGIITCPIALFGFFYFPDVPEDTQAPFLDEKDRQLALDRLPPKKEDGHNIQARSLAKRVLGHPVFYICCVFSALSSAMQAYIVQGLMLLYMKAHQKSNGFSQSQINTYPIPTHAIGIIAELGSSVAIDRYNRRLSIGFTFCIIQVVCTVVLLIPNMSLAGHLTAFYLSSTSYGINPLLYSWSSNIMSLTADDAARSVILASMAASDGLLWTFWGIALYPADNAPYWRTGYIAMLCVCTALCGWLFLVRWVDRHTTKKYANSMVSLVSRSADHPAYQSTEGKRA</sequence>
<dbReference type="SUPFAM" id="SSF103473">
    <property type="entry name" value="MFS general substrate transporter"/>
    <property type="match status" value="1"/>
</dbReference>
<feature type="transmembrane region" description="Helical" evidence="7">
    <location>
        <begin position="1147"/>
        <end position="1168"/>
    </location>
</feature>
<dbReference type="Pfam" id="PF14420">
    <property type="entry name" value="Clr5"/>
    <property type="match status" value="1"/>
</dbReference>
<evidence type="ECO:0000256" key="4">
    <source>
        <dbReference type="ARBA" id="ARBA00022989"/>
    </source>
</evidence>
<reference evidence="9" key="1">
    <citation type="submission" date="2018-03" db="EMBL/GenBank/DDBJ databases">
        <authorList>
            <person name="Guldener U."/>
        </authorList>
    </citation>
    <scope>NUCLEOTIDE SEQUENCE</scope>
</reference>
<dbReference type="Proteomes" id="UP001187682">
    <property type="component" value="Unassembled WGS sequence"/>
</dbReference>
<dbReference type="InterPro" id="IPR025676">
    <property type="entry name" value="Clr5_dom"/>
</dbReference>
<feature type="transmembrane region" description="Helical" evidence="7">
    <location>
        <begin position="1117"/>
        <end position="1135"/>
    </location>
</feature>
<feature type="domain" description="Major facilitator superfamily (MFS) profile" evidence="8">
    <location>
        <begin position="1021"/>
        <end position="1470"/>
    </location>
</feature>
<keyword evidence="2" id="KW-0813">Transport</keyword>
<dbReference type="PROSITE" id="PS50850">
    <property type="entry name" value="MFS"/>
    <property type="match status" value="1"/>
</dbReference>
<dbReference type="FunFam" id="1.20.1250.20:FF:000065">
    <property type="entry name" value="Putative MFS pantothenate transporter"/>
    <property type="match status" value="1"/>
</dbReference>
<feature type="transmembrane region" description="Helical" evidence="7">
    <location>
        <begin position="1180"/>
        <end position="1203"/>
    </location>
</feature>
<feature type="transmembrane region" description="Helical" evidence="7">
    <location>
        <begin position="1417"/>
        <end position="1437"/>
    </location>
</feature>
<name>A0AAE8N6C3_9PEZI</name>
<evidence type="ECO:0000256" key="3">
    <source>
        <dbReference type="ARBA" id="ARBA00022692"/>
    </source>
</evidence>
<dbReference type="GO" id="GO:0005886">
    <property type="term" value="C:plasma membrane"/>
    <property type="evidence" value="ECO:0007669"/>
    <property type="project" value="TreeGrafter"/>
</dbReference>
<feature type="transmembrane region" description="Helical" evidence="7">
    <location>
        <begin position="1346"/>
        <end position="1368"/>
    </location>
</feature>
<feature type="transmembrane region" description="Helical" evidence="7">
    <location>
        <begin position="1321"/>
        <end position="1340"/>
    </location>
</feature>
<dbReference type="InterPro" id="IPR020846">
    <property type="entry name" value="MFS_dom"/>
</dbReference>
<dbReference type="GO" id="GO:0015233">
    <property type="term" value="F:pantothenate transmembrane transporter activity"/>
    <property type="evidence" value="ECO:0007669"/>
    <property type="project" value="TreeGrafter"/>
</dbReference>
<gene>
    <name evidence="9" type="ORF">DNG_09785</name>
</gene>
<dbReference type="EMBL" id="ONZQ02000018">
    <property type="protein sequence ID" value="SPO07091.1"/>
    <property type="molecule type" value="Genomic_DNA"/>
</dbReference>
<proteinExistence type="inferred from homology"/>
<evidence type="ECO:0000256" key="5">
    <source>
        <dbReference type="ARBA" id="ARBA00023136"/>
    </source>
</evidence>
<dbReference type="InterPro" id="IPR011701">
    <property type="entry name" value="MFS"/>
</dbReference>
<comment type="similarity">
    <text evidence="6">Belongs to the major facilitator superfamily. Allantoate permease family.</text>
</comment>
<keyword evidence="10" id="KW-1185">Reference proteome</keyword>
<evidence type="ECO:0000256" key="2">
    <source>
        <dbReference type="ARBA" id="ARBA00022448"/>
    </source>
</evidence>
<keyword evidence="3 7" id="KW-0812">Transmembrane</keyword>
<accession>A0AAE8N6C3</accession>
<feature type="transmembrane region" description="Helical" evidence="7">
    <location>
        <begin position="1297"/>
        <end position="1314"/>
    </location>
</feature>
<dbReference type="PANTHER" id="PTHR43791:SF4">
    <property type="entry name" value="PANTOTHENATE TRANSPORTER FEN2"/>
    <property type="match status" value="1"/>
</dbReference>
<evidence type="ECO:0000313" key="10">
    <source>
        <dbReference type="Proteomes" id="UP001187682"/>
    </source>
</evidence>
<keyword evidence="5 7" id="KW-0472">Membrane</keyword>
<feature type="transmembrane region" description="Helical" evidence="7">
    <location>
        <begin position="1380"/>
        <end position="1405"/>
    </location>
</feature>
<comment type="caution">
    <text evidence="9">The sequence shown here is derived from an EMBL/GenBank/DDBJ whole genome shotgun (WGS) entry which is preliminary data.</text>
</comment>
<dbReference type="Pfam" id="PF07690">
    <property type="entry name" value="MFS_1"/>
    <property type="match status" value="1"/>
</dbReference>
<protein>
    <recommendedName>
        <fullName evidence="8">Major facilitator superfamily (MFS) profile domain-containing protein</fullName>
    </recommendedName>
</protein>
<comment type="subcellular location">
    <subcellularLocation>
        <location evidence="1">Membrane</location>
        <topology evidence="1">Multi-pass membrane protein</topology>
    </subcellularLocation>
</comment>
<evidence type="ECO:0000256" key="7">
    <source>
        <dbReference type="SAM" id="Phobius"/>
    </source>
</evidence>
<dbReference type="Gene3D" id="1.20.1250.20">
    <property type="entry name" value="MFS general substrate transporter like domains"/>
    <property type="match status" value="1"/>
</dbReference>
<dbReference type="InterPro" id="IPR036259">
    <property type="entry name" value="MFS_trans_sf"/>
</dbReference>
<evidence type="ECO:0000313" key="9">
    <source>
        <dbReference type="EMBL" id="SPO07091.1"/>
    </source>
</evidence>
<evidence type="ECO:0000259" key="8">
    <source>
        <dbReference type="PROSITE" id="PS50850"/>
    </source>
</evidence>
<evidence type="ECO:0000256" key="1">
    <source>
        <dbReference type="ARBA" id="ARBA00004141"/>
    </source>
</evidence>
<dbReference type="PANTHER" id="PTHR43791">
    <property type="entry name" value="PERMEASE-RELATED"/>
    <property type="match status" value="1"/>
</dbReference>
<keyword evidence="4 7" id="KW-1133">Transmembrane helix</keyword>
<feature type="transmembrane region" description="Helical" evidence="7">
    <location>
        <begin position="1251"/>
        <end position="1277"/>
    </location>
</feature>
<dbReference type="GO" id="GO:0098717">
    <property type="term" value="P:pantothenate import across plasma membrane"/>
    <property type="evidence" value="ECO:0007669"/>
    <property type="project" value="TreeGrafter"/>
</dbReference>
<feature type="transmembrane region" description="Helical" evidence="7">
    <location>
        <begin position="1060"/>
        <end position="1080"/>
    </location>
</feature>
<feature type="transmembrane region" description="Helical" evidence="7">
    <location>
        <begin position="1087"/>
        <end position="1105"/>
    </location>
</feature>